<reference evidence="11" key="1">
    <citation type="submission" date="2022-07" db="EMBL/GenBank/DDBJ databases">
        <title>Phylogenomic reconstructions and comparative analyses of Kickxellomycotina fungi.</title>
        <authorList>
            <person name="Reynolds N.K."/>
            <person name="Stajich J.E."/>
            <person name="Barry K."/>
            <person name="Grigoriev I.V."/>
            <person name="Crous P."/>
            <person name="Smith M.E."/>
        </authorList>
    </citation>
    <scope>NUCLEOTIDE SEQUENCE</scope>
    <source>
        <strain evidence="11">NBRC 32514</strain>
    </source>
</reference>
<dbReference type="InterPro" id="IPR046936">
    <property type="entry name" value="BIM1-like"/>
</dbReference>
<comment type="caution">
    <text evidence="11">The sequence shown here is derived from an EMBL/GenBank/DDBJ whole genome shotgun (WGS) entry which is preliminary data.</text>
</comment>
<keyword evidence="5" id="KW-0325">Glycoprotein</keyword>
<keyword evidence="4" id="KW-0472">Membrane</keyword>
<name>A0A9W7Y4B6_9FUNG</name>
<dbReference type="PANTHER" id="PTHR34992">
    <property type="entry name" value="HYPHAL ANASTAMOSIS-7 PROTEIN"/>
    <property type="match status" value="1"/>
</dbReference>
<feature type="domain" description="Copper acquisition factor BIM1-like" evidence="10">
    <location>
        <begin position="20"/>
        <end position="161"/>
    </location>
</feature>
<dbReference type="AlphaFoldDB" id="A0A9W7Y4B6"/>
<evidence type="ECO:0000256" key="5">
    <source>
        <dbReference type="ARBA" id="ARBA00023180"/>
    </source>
</evidence>
<feature type="compositionally biased region" description="Acidic residues" evidence="8">
    <location>
        <begin position="165"/>
        <end position="176"/>
    </location>
</feature>
<evidence type="ECO:0000256" key="4">
    <source>
        <dbReference type="ARBA" id="ARBA00023136"/>
    </source>
</evidence>
<gene>
    <name evidence="11" type="ORF">LPJ53_002057</name>
</gene>
<comment type="subcellular location">
    <subcellularLocation>
        <location evidence="1">Cell membrane</location>
    </subcellularLocation>
    <subcellularLocation>
        <location evidence="7">Endomembrane system</location>
        <topology evidence="7">Lipid-anchor</topology>
    </subcellularLocation>
</comment>
<feature type="chain" id="PRO_5040752840" description="Copper acquisition factor BIM1-like domain-containing protein" evidence="9">
    <location>
        <begin position="21"/>
        <end position="209"/>
    </location>
</feature>
<dbReference type="OrthoDB" id="2146436at2759"/>
<sequence>MVKIFASAVAAAALLQSAYAHMAVISPPPRSGIVANELNKPCGGGNDVVANNITTFSVASGSTNNFVLRPSHGTGNLIFNYFTDLTVTNNSVAYPLDDVPIPVAGTYETSLDFAKAGLKAGQHIVVQAIYNGTDSGDTEEYYVCFDVELSDEIIESASDSKNDSDSDSDDDDELDSVESTKSGSPKAAAISTKAVLGAAAGLLVAAFAF</sequence>
<keyword evidence="2" id="KW-1003">Cell membrane</keyword>
<evidence type="ECO:0000313" key="12">
    <source>
        <dbReference type="Proteomes" id="UP001149813"/>
    </source>
</evidence>
<evidence type="ECO:0000313" key="11">
    <source>
        <dbReference type="EMBL" id="KAJ1723617.1"/>
    </source>
</evidence>
<evidence type="ECO:0000256" key="9">
    <source>
        <dbReference type="SAM" id="SignalP"/>
    </source>
</evidence>
<dbReference type="InterPro" id="IPR046530">
    <property type="entry name" value="BIM1-like_dom"/>
</dbReference>
<dbReference type="Pfam" id="PF20238">
    <property type="entry name" value="BIM1-like_dom"/>
    <property type="match status" value="1"/>
</dbReference>
<feature type="signal peptide" evidence="9">
    <location>
        <begin position="1"/>
        <end position="20"/>
    </location>
</feature>
<organism evidence="11 12">
    <name type="scientific">Coemansia erecta</name>
    <dbReference type="NCBI Taxonomy" id="147472"/>
    <lineage>
        <taxon>Eukaryota</taxon>
        <taxon>Fungi</taxon>
        <taxon>Fungi incertae sedis</taxon>
        <taxon>Zoopagomycota</taxon>
        <taxon>Kickxellomycotina</taxon>
        <taxon>Kickxellomycetes</taxon>
        <taxon>Kickxellales</taxon>
        <taxon>Kickxellaceae</taxon>
        <taxon>Coemansia</taxon>
    </lineage>
</organism>
<dbReference type="GO" id="GO:0005886">
    <property type="term" value="C:plasma membrane"/>
    <property type="evidence" value="ECO:0007669"/>
    <property type="project" value="UniProtKB-SubCell"/>
</dbReference>
<keyword evidence="6" id="KW-0449">Lipoprotein</keyword>
<proteinExistence type="predicted"/>
<dbReference type="EMBL" id="JANBOJ010000059">
    <property type="protein sequence ID" value="KAJ1723617.1"/>
    <property type="molecule type" value="Genomic_DNA"/>
</dbReference>
<evidence type="ECO:0000256" key="7">
    <source>
        <dbReference type="ARBA" id="ARBA00037868"/>
    </source>
</evidence>
<evidence type="ECO:0000256" key="1">
    <source>
        <dbReference type="ARBA" id="ARBA00004236"/>
    </source>
</evidence>
<dbReference type="Proteomes" id="UP001149813">
    <property type="component" value="Unassembled WGS sequence"/>
</dbReference>
<feature type="region of interest" description="Disordered" evidence="8">
    <location>
        <begin position="156"/>
        <end position="186"/>
    </location>
</feature>
<keyword evidence="12" id="KW-1185">Reference proteome</keyword>
<evidence type="ECO:0000256" key="2">
    <source>
        <dbReference type="ARBA" id="ARBA00022475"/>
    </source>
</evidence>
<protein>
    <recommendedName>
        <fullName evidence="10">Copper acquisition factor BIM1-like domain-containing protein</fullName>
    </recommendedName>
</protein>
<accession>A0A9W7Y4B6</accession>
<evidence type="ECO:0000259" key="10">
    <source>
        <dbReference type="Pfam" id="PF20238"/>
    </source>
</evidence>
<evidence type="ECO:0000256" key="3">
    <source>
        <dbReference type="ARBA" id="ARBA00022729"/>
    </source>
</evidence>
<evidence type="ECO:0000256" key="8">
    <source>
        <dbReference type="SAM" id="MobiDB-lite"/>
    </source>
</evidence>
<keyword evidence="3 9" id="KW-0732">Signal</keyword>
<dbReference type="GO" id="GO:0012505">
    <property type="term" value="C:endomembrane system"/>
    <property type="evidence" value="ECO:0007669"/>
    <property type="project" value="UniProtKB-SubCell"/>
</dbReference>
<evidence type="ECO:0000256" key="6">
    <source>
        <dbReference type="ARBA" id="ARBA00023288"/>
    </source>
</evidence>